<evidence type="ECO:0000313" key="6">
    <source>
        <dbReference type="EMBL" id="MEJ5219780.1"/>
    </source>
</evidence>
<keyword evidence="2 4" id="KW-0238">DNA-binding</keyword>
<dbReference type="InterPro" id="IPR001647">
    <property type="entry name" value="HTH_TetR"/>
</dbReference>
<dbReference type="Pfam" id="PF17932">
    <property type="entry name" value="TetR_C_24"/>
    <property type="match status" value="1"/>
</dbReference>
<dbReference type="PROSITE" id="PS50977">
    <property type="entry name" value="HTH_TETR_2"/>
    <property type="match status" value="1"/>
</dbReference>
<dbReference type="PANTHER" id="PTHR30055">
    <property type="entry name" value="HTH-TYPE TRANSCRIPTIONAL REGULATOR RUTR"/>
    <property type="match status" value="1"/>
</dbReference>
<dbReference type="Pfam" id="PF00440">
    <property type="entry name" value="TetR_N"/>
    <property type="match status" value="1"/>
</dbReference>
<dbReference type="InterPro" id="IPR009057">
    <property type="entry name" value="Homeodomain-like_sf"/>
</dbReference>
<comment type="caution">
    <text evidence="6">The sequence shown here is derived from an EMBL/GenBank/DDBJ whole genome shotgun (WGS) entry which is preliminary data.</text>
</comment>
<feature type="domain" description="HTH tetR-type" evidence="5">
    <location>
        <begin position="10"/>
        <end position="70"/>
    </location>
</feature>
<keyword evidence="7" id="KW-1185">Reference proteome</keyword>
<keyword evidence="1" id="KW-0805">Transcription regulation</keyword>
<dbReference type="RefSeq" id="WP_274576802.1">
    <property type="nucleotide sequence ID" value="NZ_JBBGAZ010000012.1"/>
</dbReference>
<evidence type="ECO:0000256" key="2">
    <source>
        <dbReference type="ARBA" id="ARBA00023125"/>
    </source>
</evidence>
<dbReference type="InterPro" id="IPR041490">
    <property type="entry name" value="KstR2_TetR_C"/>
</dbReference>
<gene>
    <name evidence="6" type="ORF">WG622_16100</name>
</gene>
<dbReference type="SUPFAM" id="SSF46689">
    <property type="entry name" value="Homeodomain-like"/>
    <property type="match status" value="1"/>
</dbReference>
<feature type="DNA-binding region" description="H-T-H motif" evidence="4">
    <location>
        <begin position="33"/>
        <end position="52"/>
    </location>
</feature>
<protein>
    <submittedName>
        <fullName evidence="6">TetR/AcrR family transcriptional regulator</fullName>
    </submittedName>
</protein>
<evidence type="ECO:0000256" key="1">
    <source>
        <dbReference type="ARBA" id="ARBA00023015"/>
    </source>
</evidence>
<dbReference type="EMBL" id="JBBGAZ010000012">
    <property type="protein sequence ID" value="MEJ5219780.1"/>
    <property type="molecule type" value="Genomic_DNA"/>
</dbReference>
<dbReference type="InterPro" id="IPR036271">
    <property type="entry name" value="Tet_transcr_reg_TetR-rel_C_sf"/>
</dbReference>
<proteinExistence type="predicted"/>
<dbReference type="Proteomes" id="UP001368270">
    <property type="component" value="Unassembled WGS sequence"/>
</dbReference>
<dbReference type="Gene3D" id="1.10.357.10">
    <property type="entry name" value="Tetracycline Repressor, domain 2"/>
    <property type="match status" value="1"/>
</dbReference>
<dbReference type="PANTHER" id="PTHR30055:SF234">
    <property type="entry name" value="HTH-TYPE TRANSCRIPTIONAL REGULATOR BETI"/>
    <property type="match status" value="1"/>
</dbReference>
<name>A0ABU8QK33_9RHOB</name>
<reference evidence="6 7" key="1">
    <citation type="submission" date="2024-03" db="EMBL/GenBank/DDBJ databases">
        <title>Cognatishimia coralii sp. nov., a marine bacterium isolated from coral surrounding seawater.</title>
        <authorList>
            <person name="Liu X."/>
            <person name="Liu S."/>
            <person name="Sun H."/>
            <person name="Zhang Y."/>
        </authorList>
    </citation>
    <scope>NUCLEOTIDE SEQUENCE [LARGE SCALE GENOMIC DNA]</scope>
    <source>
        <strain evidence="6 7">D5M38</strain>
    </source>
</reference>
<accession>A0ABU8QK33</accession>
<keyword evidence="3" id="KW-0804">Transcription</keyword>
<sequence>MVRTAGSDGVKTLQAIRKAGVKRIYKHGFEAMKLRSLAEDVGIQAGSLYNYIRNKEEFLFLLLKEVLEELLEGLERELAGIDDPKEALIRFINFHLRWHTARKEEVFIGNMELRSLSKQHLQEIIRMRTEYESRLRRILERGNEAGEWSVADPQVISYSIIASLTGVCNWYSPRGRLSQDEIIAIYTDHVLGAVGAR</sequence>
<dbReference type="SUPFAM" id="SSF48498">
    <property type="entry name" value="Tetracyclin repressor-like, C-terminal domain"/>
    <property type="match status" value="1"/>
</dbReference>
<evidence type="ECO:0000313" key="7">
    <source>
        <dbReference type="Proteomes" id="UP001368270"/>
    </source>
</evidence>
<evidence type="ECO:0000256" key="4">
    <source>
        <dbReference type="PROSITE-ProRule" id="PRU00335"/>
    </source>
</evidence>
<evidence type="ECO:0000256" key="3">
    <source>
        <dbReference type="ARBA" id="ARBA00023163"/>
    </source>
</evidence>
<evidence type="ECO:0000259" key="5">
    <source>
        <dbReference type="PROSITE" id="PS50977"/>
    </source>
</evidence>
<organism evidence="6 7">
    <name type="scientific">Cognatishimia coralii</name>
    <dbReference type="NCBI Taxonomy" id="3083254"/>
    <lineage>
        <taxon>Bacteria</taxon>
        <taxon>Pseudomonadati</taxon>
        <taxon>Pseudomonadota</taxon>
        <taxon>Alphaproteobacteria</taxon>
        <taxon>Rhodobacterales</taxon>
        <taxon>Paracoccaceae</taxon>
        <taxon>Cognatishimia</taxon>
    </lineage>
</organism>
<dbReference type="InterPro" id="IPR050109">
    <property type="entry name" value="HTH-type_TetR-like_transc_reg"/>
</dbReference>